<proteinExistence type="predicted"/>
<dbReference type="EMBL" id="LDJH01000005">
    <property type="protein sequence ID" value="KRG60029.1"/>
    <property type="molecule type" value="Genomic_DNA"/>
</dbReference>
<accession>A0A0R0BRV3</accession>
<evidence type="ECO:0000256" key="1">
    <source>
        <dbReference type="SAM" id="MobiDB-lite"/>
    </source>
</evidence>
<dbReference type="AlphaFoldDB" id="A0A0R0BRV3"/>
<dbReference type="RefSeq" id="WP_057662892.1">
    <property type="nucleotide sequence ID" value="NZ_LDJH01000005.1"/>
</dbReference>
<dbReference type="Proteomes" id="UP000051254">
    <property type="component" value="Unassembled WGS sequence"/>
</dbReference>
<dbReference type="PATRIC" id="fig|266128.3.peg.2004"/>
<keyword evidence="3" id="KW-1185">Reference proteome</keyword>
<evidence type="ECO:0000313" key="3">
    <source>
        <dbReference type="Proteomes" id="UP000051254"/>
    </source>
</evidence>
<gene>
    <name evidence="2" type="ORF">ABB25_01795</name>
</gene>
<name>A0A0R0BRV3_9GAMM</name>
<evidence type="ECO:0000313" key="2">
    <source>
        <dbReference type="EMBL" id="KRG60029.1"/>
    </source>
</evidence>
<feature type="compositionally biased region" description="Polar residues" evidence="1">
    <location>
        <begin position="288"/>
        <end position="304"/>
    </location>
</feature>
<comment type="caution">
    <text evidence="2">The sequence shown here is derived from an EMBL/GenBank/DDBJ whole genome shotgun (WGS) entry which is preliminary data.</text>
</comment>
<organism evidence="2 3">
    <name type="scientific">Stenotrophomonas koreensis</name>
    <dbReference type="NCBI Taxonomy" id="266128"/>
    <lineage>
        <taxon>Bacteria</taxon>
        <taxon>Pseudomonadati</taxon>
        <taxon>Pseudomonadota</taxon>
        <taxon>Gammaproteobacteria</taxon>
        <taxon>Lysobacterales</taxon>
        <taxon>Lysobacteraceae</taxon>
        <taxon>Stenotrophomonas</taxon>
    </lineage>
</organism>
<feature type="region of interest" description="Disordered" evidence="1">
    <location>
        <begin position="286"/>
        <end position="315"/>
    </location>
</feature>
<reference evidence="2 3" key="1">
    <citation type="submission" date="2015-05" db="EMBL/GenBank/DDBJ databases">
        <title>Genome sequencing and analysis of members of genus Stenotrophomonas.</title>
        <authorList>
            <person name="Patil P.P."/>
            <person name="Midha S."/>
            <person name="Patil P.B."/>
        </authorList>
    </citation>
    <scope>NUCLEOTIDE SEQUENCE [LARGE SCALE GENOMIC DNA]</scope>
    <source>
        <strain evidence="2 3">DSM 17805</strain>
    </source>
</reference>
<protein>
    <submittedName>
        <fullName evidence="2">Uncharacterized protein</fullName>
    </submittedName>
</protein>
<dbReference type="OrthoDB" id="6004605at2"/>
<sequence length="315" mass="33696">MTGAQTAPAAPALPASPLHDPAFTALLPHSASLRSDLAQIQADGLAVEWGRAGGGTYYDRANARIVLDERSQGDGAAIARSVSHEMGHHRFTETPDYSSRQSYVEHQLRNEGAATLANASVRQEIIDSGGPDIRVSGAGQANYIRIAGDHLAGNITRDQAIGQIGAVFGSERPSVAAHGTYVDYYGNHYDTALVPWLRATKQLPEPAEPSLTPAVAAADRPMFEHLRGQLPSATGHEQLLDLSVRARELGLAPDNSQVLQQGERVWVASTQTPGIRVMADLQAPAPSVEQSLQRSQAIEQTATQDLPEPRRAMMP</sequence>